<dbReference type="InterPro" id="IPR016024">
    <property type="entry name" value="ARM-type_fold"/>
</dbReference>
<evidence type="ECO:0000313" key="1">
    <source>
        <dbReference type="EMBL" id="BAV99048.1"/>
    </source>
</evidence>
<organism evidence="1 2">
    <name type="scientific">Lysobacter enzymogenes</name>
    <dbReference type="NCBI Taxonomy" id="69"/>
    <lineage>
        <taxon>Bacteria</taxon>
        <taxon>Pseudomonadati</taxon>
        <taxon>Pseudomonadota</taxon>
        <taxon>Gammaproteobacteria</taxon>
        <taxon>Lysobacterales</taxon>
        <taxon>Lysobacteraceae</taxon>
        <taxon>Lysobacter</taxon>
    </lineage>
</organism>
<protein>
    <recommendedName>
        <fullName evidence="3">HEAT repeat domain-containing protein</fullName>
    </recommendedName>
</protein>
<evidence type="ECO:0008006" key="3">
    <source>
        <dbReference type="Google" id="ProtNLM"/>
    </source>
</evidence>
<dbReference type="GeneID" id="83065370"/>
<dbReference type="KEGG" id="lem:LEN_3561"/>
<sequence>MIVDLPSAPRLPAAWSWSLASALRTLVGNDDFVFGEDELGRAAGSLQRLPASQLLRLEESVRRSRNVYRSLELNNLLSGRKRQPISPWPTDRLPLGWLRNAGIERAEACLFVASCDHDGYLREYALRAFADWPGRLAMAAALIRCSDWADPVRRVAENLLRSLLERHPKLLFDLIELALALRERERYLGAWSVFVRPTLFAPQHGQSLWRTTSSDSVQVREWAYAASLAAGAANAEQVCTTALDDPHPRIARAALASAETVLAPDELDRQLRLTRRRRFPVLRGDALRLALRVESPCTLECLTDALFDRSSGPRRIAAYYLRERFGIEPRRVWRETLDAGDTPRARIALAALSDCAQSEDETSLRRWLLHALPRRRLQALRGLIRGNGPELADALAQALCDTDPQVAGEAFNAYRNGSARLTLPTLERAWTLAPQYRARWIFASELLDKWQTLDFLLGALSQSQPEPLEADIVARLQSLCNRRRFLFDSATSSSPPLLLERLKQAAPRLPGGLRHELSTLITR</sequence>
<name>A0AAU9ARD3_LYSEN</name>
<evidence type="ECO:0000313" key="2">
    <source>
        <dbReference type="Proteomes" id="UP000218824"/>
    </source>
</evidence>
<proteinExistence type="predicted"/>
<dbReference type="RefSeq" id="WP_096379380.1">
    <property type="nucleotide sequence ID" value="NZ_AP014940.1"/>
</dbReference>
<dbReference type="Proteomes" id="UP000218824">
    <property type="component" value="Chromosome"/>
</dbReference>
<dbReference type="EMBL" id="AP014940">
    <property type="protein sequence ID" value="BAV99048.1"/>
    <property type="molecule type" value="Genomic_DNA"/>
</dbReference>
<accession>A0AAU9ARD3</accession>
<gene>
    <name evidence="1" type="ORF">LEN_3561</name>
</gene>
<dbReference type="SUPFAM" id="SSF48371">
    <property type="entry name" value="ARM repeat"/>
    <property type="match status" value="1"/>
</dbReference>
<dbReference type="AlphaFoldDB" id="A0AAU9ARD3"/>
<reference evidence="1 2" key="1">
    <citation type="journal article" date="2017" name="DNA Res.">
        <title>Complete genome sequence and expression profile of the commercial lytic enzyme producer Lysobacter enzymogenes M497-1.</title>
        <authorList>
            <person name="Takami H."/>
            <person name="Toyoda A."/>
            <person name="Uchiyama I."/>
            <person name="Itoh T."/>
            <person name="Takaki Y."/>
            <person name="Arai W."/>
            <person name="Nishi S."/>
            <person name="Kawai M."/>
            <person name="Shinya K."/>
            <person name="Ikeda H."/>
        </authorList>
    </citation>
    <scope>NUCLEOTIDE SEQUENCE [LARGE SCALE GENOMIC DNA]</scope>
    <source>
        <strain evidence="1 2">M497-1</strain>
    </source>
</reference>